<name>A0ABY3ZR33_9RHOB</name>
<reference evidence="3" key="1">
    <citation type="journal article" date="2022" name="Microorganisms">
        <title>Beyond the ABCs#Discovery of Three New Plasmid Types in Rhodobacterales (RepQ, RepY, RepW).</title>
        <authorList>
            <person name="Freese H.M."/>
            <person name="Ringel V."/>
            <person name="Overmann J."/>
            <person name="Petersen J."/>
        </authorList>
    </citation>
    <scope>NUCLEOTIDE SEQUENCE [LARGE SCALE GENOMIC DNA]</scope>
    <source>
        <strain evidence="3">DSM 109990</strain>
    </source>
</reference>
<organism evidence="2 3">
    <name type="scientific">Sulfitobacter dubius</name>
    <dbReference type="NCBI Taxonomy" id="218673"/>
    <lineage>
        <taxon>Bacteria</taxon>
        <taxon>Pseudomonadati</taxon>
        <taxon>Pseudomonadota</taxon>
        <taxon>Alphaproteobacteria</taxon>
        <taxon>Rhodobacterales</taxon>
        <taxon>Roseobacteraceae</taxon>
        <taxon>Sulfitobacter</taxon>
    </lineage>
</organism>
<proteinExistence type="predicted"/>
<dbReference type="PROSITE" id="PS51781">
    <property type="entry name" value="SH3B"/>
    <property type="match status" value="1"/>
</dbReference>
<dbReference type="RefSeq" id="WP_243261546.1">
    <property type="nucleotide sequence ID" value="NZ_CP085144.1"/>
</dbReference>
<evidence type="ECO:0000313" key="2">
    <source>
        <dbReference type="EMBL" id="UOA16121.1"/>
    </source>
</evidence>
<sequence>MKRFIFLTFGFMGWAFYEMSGGADFAPAGAQMVSAEASDSALIASANAAAPSSDLVTAAAANAASKAESPVTPFAPKSSAPEHAATRVALNLTTLSDLPQANDAVVQKAVASPADRAGAKVVKSKPAKTSGEIVQNASYSVTTTQTPVILPSLIDGADSAATYVSTTQAEIRTVSGTRVNVRGGPGTSFDVVGKLGQGDAIEVIEDNGAGWVRFRSVDGTETGWMADFLLNNG</sequence>
<evidence type="ECO:0000259" key="1">
    <source>
        <dbReference type="PROSITE" id="PS51781"/>
    </source>
</evidence>
<dbReference type="EMBL" id="CP085144">
    <property type="protein sequence ID" value="UOA16121.1"/>
    <property type="molecule type" value="Genomic_DNA"/>
</dbReference>
<protein>
    <recommendedName>
        <fullName evidence="1">SH3b domain-containing protein</fullName>
    </recommendedName>
</protein>
<keyword evidence="3" id="KW-1185">Reference proteome</keyword>
<dbReference type="Proteomes" id="UP000831019">
    <property type="component" value="Chromosome"/>
</dbReference>
<accession>A0ABY3ZR33</accession>
<dbReference type="Pfam" id="PF08239">
    <property type="entry name" value="SH3_3"/>
    <property type="match status" value="1"/>
</dbReference>
<dbReference type="SMART" id="SM00287">
    <property type="entry name" value="SH3b"/>
    <property type="match status" value="1"/>
</dbReference>
<feature type="domain" description="SH3b" evidence="1">
    <location>
        <begin position="169"/>
        <end position="233"/>
    </location>
</feature>
<dbReference type="InterPro" id="IPR003646">
    <property type="entry name" value="SH3-like_bac-type"/>
</dbReference>
<dbReference type="Gene3D" id="2.30.30.40">
    <property type="entry name" value="SH3 Domains"/>
    <property type="match status" value="1"/>
</dbReference>
<evidence type="ECO:0000313" key="3">
    <source>
        <dbReference type="Proteomes" id="UP000831019"/>
    </source>
</evidence>
<gene>
    <name evidence="2" type="ORF">DSM109990_02985</name>
</gene>